<evidence type="ECO:0000256" key="1">
    <source>
        <dbReference type="ARBA" id="ARBA00022741"/>
    </source>
</evidence>
<dbReference type="InterPro" id="IPR011545">
    <property type="entry name" value="DEAD/DEAH_box_helicase_dom"/>
</dbReference>
<dbReference type="Pfam" id="PF00271">
    <property type="entry name" value="Helicase_C"/>
    <property type="match status" value="1"/>
</dbReference>
<dbReference type="PANTHER" id="PTHR47957:SF3">
    <property type="entry name" value="ATP-DEPENDENT HELICASE HRQ1"/>
    <property type="match status" value="1"/>
</dbReference>
<comment type="caution">
    <text evidence="5">The sequence shown here is derived from an EMBL/GenBank/DDBJ whole genome shotgun (WGS) entry which is preliminary data.</text>
</comment>
<dbReference type="GO" id="GO:0036297">
    <property type="term" value="P:interstrand cross-link repair"/>
    <property type="evidence" value="ECO:0007669"/>
    <property type="project" value="TreeGrafter"/>
</dbReference>
<dbReference type="OrthoDB" id="9815222at2"/>
<evidence type="ECO:0000313" key="5">
    <source>
        <dbReference type="EMBL" id="TCM75230.1"/>
    </source>
</evidence>
<feature type="domain" description="Helicase ATP-binding" evidence="3">
    <location>
        <begin position="97"/>
        <end position="317"/>
    </location>
</feature>
<reference evidence="5 6" key="1">
    <citation type="submission" date="2019-03" db="EMBL/GenBank/DDBJ databases">
        <title>Genomic Encyclopedia of Type Strains, Phase IV (KMG-IV): sequencing the most valuable type-strain genomes for metagenomic binning, comparative biology and taxonomic classification.</title>
        <authorList>
            <person name="Goeker M."/>
        </authorList>
    </citation>
    <scope>NUCLEOTIDE SEQUENCE [LARGE SCALE GENOMIC DNA]</scope>
    <source>
        <strain evidence="5 6">DSM 21153</strain>
    </source>
</reference>
<gene>
    <name evidence="5" type="ORF">EV216_1423</name>
</gene>
<proteinExistence type="predicted"/>
<dbReference type="InterPro" id="IPR027417">
    <property type="entry name" value="P-loop_NTPase"/>
</dbReference>
<dbReference type="PROSITE" id="PS51192">
    <property type="entry name" value="HELICASE_ATP_BIND_1"/>
    <property type="match status" value="1"/>
</dbReference>
<evidence type="ECO:0000259" key="4">
    <source>
        <dbReference type="PROSITE" id="PS51194"/>
    </source>
</evidence>
<dbReference type="Pfam" id="PF09369">
    <property type="entry name" value="MZB"/>
    <property type="match status" value="1"/>
</dbReference>
<dbReference type="Proteomes" id="UP000295277">
    <property type="component" value="Unassembled WGS sequence"/>
</dbReference>
<sequence>MTELDPNRFAADLGTRLSRFIATSSPVNAIRAPGLASRLRDLVSSAEIVRGPFLETLPDFEKGRSLRQLAAEGVLSARWEAFSDARVFDRPLHGHQDEALMRRDNYLVATGTGSGKTEGFLYPLVDDLLRDPDLDRPGVRAILVYPLNALANDQLLRIAGLLFRDLGDQGITLGRYTGAVASNATRTEEAAKLRGMSSFEDILPGMDDIPANWLLSREEMRSRPPHVLITNYAMLEHILLLPRNRPLLQDARLRWIVLDEIHTYTGAQAIEVAFLMRRLKAHLGIADGRLRCVGTSASLDPDRKAELAGFAENLFGEPFAGEASIITSRRQRHPAIAARPDASGLSPAAWAQAGELAAFVRAEADLGRRVDPETWNEEAEDLGLDALRIDGAAPSLGDGLIRRLGEIEEIARLTGILEEGAIPMDSAAAELFPEAGLPEARAALAGLISVGVLATSPDGAAFPLLPARYHLVASSVETVGATLSAEAPEKVEDLVLGAETGPDHASPAFRLMVCRNCGEPYLEAWQGETGIAPVPERGRVRVVMRLLEGPETDEAGEGRAGPADPPLTRYIDPATGHYAGEDDPSAVLLHELPLEEDAEEGRAYLRRCAACGFSPRLHAEPITGIHPGDDAFAAVSCQALLESLPPGPPGQDRPMQGRKILTFSDNRQDAAFYAPFFERTSREQAIRGAMLAALEEGGETDIDNLCTAVRRRLEETGLRLYQGAINSAPVSGEDERLRLKAMILAEITSNSGVRTSLEGFGLLHVTYANLDRFIRRVERALPDPLKPASRDLTLWLMKQARLQRAISTANSGGIRLDDASIWTEYYAQESRAVSDYPVPRSQNVMSYLPAPNNENRFTDLLGRMGITDDTMRHDILRAFWSQVGRAGSPFAPHRRGMGLKADSSLLIGPGRDVPLYQCDSCGVRTQFDTVGICQSTGCRGRIRTLSPDQRARLDSENYYIRRYRERPVLGIAREHTAAISTGLRSQIEDLFKDGEINLLSCTTTMEMGVDLGDLEAVFCKNIPPSIANYQQRSGRAGRRAQVAPIVLTAARSARFDQAKFPTFGAYLRERPRVPYLSLDNAGFFRRHQIATCLSGFLEHRLAGVRRMGAPRLRDIFGEVLTEANRTLFDQDLESWIASPSGQAHLARAAGLRDRLPPEIRALGIGFDEAALEAAFRDRVGFFADAIFERWMRFQDEISALITELRDLDDTAAEARTRLSRAIDILTANQARFIDQMLVDQLSRRAIIPTYSFPVHSVSLEVVSSQRQTRDAALIELSRDGAIGISEYAPGAEVVAGGRVWTSAGIVKRNRFTGEETFVEKTRLRVCETCGFPQVTYPDDDPMPECSQCGASFEGMNRPRDTIQPTGFLTDLRNHTGRDPGAARLKTRVTDEVRLLTLAPRHAYEPTGIDGILTFHAPGSNAPEERIGRIIVVNRGPLGGGFAWCGRCEAAHPVPAMPGTSWQQRTAFPPHRNPRSDRDCGFDGEVRPIDLSHVFETDVRSFLFETAHVGADGLPVSVGPEFILTLAEAMRLAAADALETDPRDLRALAQRLGASPVVVIYDAVSGGAGYATRLARDARFGMDALLLATRRVLDCRNPNCTRSCTHCLNDYSNQKHWGDFDRRPVLAWIDFLLDRSGISRSETGRAS</sequence>
<accession>A0A4R1YGJ1</accession>
<dbReference type="Pfam" id="PF00270">
    <property type="entry name" value="DEAD"/>
    <property type="match status" value="1"/>
</dbReference>
<dbReference type="SUPFAM" id="SSF52540">
    <property type="entry name" value="P-loop containing nucleoside triphosphate hydrolases"/>
    <property type="match status" value="2"/>
</dbReference>
<dbReference type="GO" id="GO:0005524">
    <property type="term" value="F:ATP binding"/>
    <property type="evidence" value="ECO:0007669"/>
    <property type="project" value="UniProtKB-KW"/>
</dbReference>
<dbReference type="PANTHER" id="PTHR47957">
    <property type="entry name" value="ATP-DEPENDENT HELICASE HRQ1"/>
    <property type="match status" value="1"/>
</dbReference>
<dbReference type="PROSITE" id="PS51194">
    <property type="entry name" value="HELICASE_CTER"/>
    <property type="match status" value="1"/>
</dbReference>
<feature type="domain" description="Helicase C-terminal" evidence="4">
    <location>
        <begin position="926"/>
        <end position="1082"/>
    </location>
</feature>
<evidence type="ECO:0000256" key="2">
    <source>
        <dbReference type="ARBA" id="ARBA00022840"/>
    </source>
</evidence>
<organism evidence="5 6">
    <name type="scientific">Rhodovulum steppense</name>
    <dbReference type="NCBI Taxonomy" id="540251"/>
    <lineage>
        <taxon>Bacteria</taxon>
        <taxon>Pseudomonadati</taxon>
        <taxon>Pseudomonadota</taxon>
        <taxon>Alphaproteobacteria</taxon>
        <taxon>Rhodobacterales</taxon>
        <taxon>Paracoccaceae</taxon>
        <taxon>Rhodovulum</taxon>
    </lineage>
</organism>
<dbReference type="GO" id="GO:0043138">
    <property type="term" value="F:3'-5' DNA helicase activity"/>
    <property type="evidence" value="ECO:0007669"/>
    <property type="project" value="TreeGrafter"/>
</dbReference>
<dbReference type="InterPro" id="IPR018973">
    <property type="entry name" value="MZB"/>
</dbReference>
<dbReference type="InterPro" id="IPR014001">
    <property type="entry name" value="Helicase_ATP-bd"/>
</dbReference>
<dbReference type="Gene3D" id="3.40.50.300">
    <property type="entry name" value="P-loop containing nucleotide triphosphate hydrolases"/>
    <property type="match status" value="2"/>
</dbReference>
<name>A0A4R1YGJ1_9RHOB</name>
<evidence type="ECO:0000259" key="3">
    <source>
        <dbReference type="PROSITE" id="PS51192"/>
    </source>
</evidence>
<dbReference type="GO" id="GO:0006289">
    <property type="term" value="P:nucleotide-excision repair"/>
    <property type="evidence" value="ECO:0007669"/>
    <property type="project" value="TreeGrafter"/>
</dbReference>
<keyword evidence="6" id="KW-1185">Reference proteome</keyword>
<dbReference type="SMART" id="SM00490">
    <property type="entry name" value="HELICc"/>
    <property type="match status" value="1"/>
</dbReference>
<keyword evidence="1" id="KW-0547">Nucleotide-binding</keyword>
<keyword evidence="2" id="KW-0067">ATP-binding</keyword>
<evidence type="ECO:0000313" key="6">
    <source>
        <dbReference type="Proteomes" id="UP000295277"/>
    </source>
</evidence>
<dbReference type="SMART" id="SM00487">
    <property type="entry name" value="DEXDc"/>
    <property type="match status" value="1"/>
</dbReference>
<dbReference type="GO" id="GO:0003676">
    <property type="term" value="F:nucleic acid binding"/>
    <property type="evidence" value="ECO:0007669"/>
    <property type="project" value="InterPro"/>
</dbReference>
<dbReference type="EMBL" id="SLVM01000042">
    <property type="protein sequence ID" value="TCM75230.1"/>
    <property type="molecule type" value="Genomic_DNA"/>
</dbReference>
<dbReference type="RefSeq" id="WP_132697058.1">
    <property type="nucleotide sequence ID" value="NZ_SLVM01000042.1"/>
</dbReference>
<dbReference type="InterPro" id="IPR001650">
    <property type="entry name" value="Helicase_C-like"/>
</dbReference>
<protein>
    <submittedName>
        <fullName evidence="5">Uncharacterized protein DUF1998</fullName>
    </submittedName>
</protein>